<organism evidence="2 3">
    <name type="scientific">Paenibacillus peoriae</name>
    <dbReference type="NCBI Taxonomy" id="59893"/>
    <lineage>
        <taxon>Bacteria</taxon>
        <taxon>Bacillati</taxon>
        <taxon>Bacillota</taxon>
        <taxon>Bacilli</taxon>
        <taxon>Bacillales</taxon>
        <taxon>Paenibacillaceae</taxon>
        <taxon>Paenibacillus</taxon>
    </lineage>
</organism>
<dbReference type="EMBL" id="CP061172">
    <property type="protein sequence ID" value="QNR70181.1"/>
    <property type="molecule type" value="Genomic_DNA"/>
</dbReference>
<dbReference type="AlphaFoldDB" id="A0A7H0YGH3"/>
<dbReference type="PANTHER" id="PTHR30015">
    <property type="entry name" value="MRR RESTRICTION SYSTEM PROTEIN"/>
    <property type="match status" value="1"/>
</dbReference>
<dbReference type="GO" id="GO:0015666">
    <property type="term" value="F:restriction endodeoxyribonuclease activity"/>
    <property type="evidence" value="ECO:0007669"/>
    <property type="project" value="TreeGrafter"/>
</dbReference>
<sequence length="160" mass="17934">MLGVVGVVMLMISIQRKRTERLKRSGIAQIDKMDGVQFEHYLGHLFRSQGYRAKVTRAAGDFGADLILSKGDRRIVVQAKRYSKNVGLKAVQEVQSARAHYRANGAWVVTNSNFTSQAYELAKSNSVRLISRDELVEMLLQMKEKMLTSKKTNANAKTSA</sequence>
<keyword evidence="2" id="KW-0540">Nuclease</keyword>
<evidence type="ECO:0000259" key="1">
    <source>
        <dbReference type="Pfam" id="PF04471"/>
    </source>
</evidence>
<dbReference type="GO" id="GO:0009307">
    <property type="term" value="P:DNA restriction-modification system"/>
    <property type="evidence" value="ECO:0007669"/>
    <property type="project" value="InterPro"/>
</dbReference>
<proteinExistence type="predicted"/>
<accession>A0A7H0YGH3</accession>
<dbReference type="Gene3D" id="3.40.1350.10">
    <property type="match status" value="1"/>
</dbReference>
<dbReference type="Pfam" id="PF04471">
    <property type="entry name" value="Mrr_cat"/>
    <property type="match status" value="1"/>
</dbReference>
<dbReference type="GO" id="GO:0003677">
    <property type="term" value="F:DNA binding"/>
    <property type="evidence" value="ECO:0007669"/>
    <property type="project" value="InterPro"/>
</dbReference>
<evidence type="ECO:0000313" key="3">
    <source>
        <dbReference type="Proteomes" id="UP000516384"/>
    </source>
</evidence>
<dbReference type="InterPro" id="IPR052906">
    <property type="entry name" value="Type_IV_Methyl-Rstrct_Enzyme"/>
</dbReference>
<dbReference type="Proteomes" id="UP000516384">
    <property type="component" value="Chromosome"/>
</dbReference>
<protein>
    <submittedName>
        <fullName evidence="2">Restriction endonuclease</fullName>
    </submittedName>
</protein>
<dbReference type="PANTHER" id="PTHR30015:SF6">
    <property type="entry name" value="SLL1429 PROTEIN"/>
    <property type="match status" value="1"/>
</dbReference>
<keyword evidence="2" id="KW-0378">Hydrolase</keyword>
<feature type="domain" description="Restriction endonuclease type IV Mrr" evidence="1">
    <location>
        <begin position="30"/>
        <end position="139"/>
    </location>
</feature>
<evidence type="ECO:0000313" key="2">
    <source>
        <dbReference type="EMBL" id="QNR70181.1"/>
    </source>
</evidence>
<gene>
    <name evidence="2" type="ORF">IAQ67_15595</name>
</gene>
<dbReference type="SUPFAM" id="SSF52980">
    <property type="entry name" value="Restriction endonuclease-like"/>
    <property type="match status" value="1"/>
</dbReference>
<dbReference type="InterPro" id="IPR011856">
    <property type="entry name" value="tRNA_endonuc-like_dom_sf"/>
</dbReference>
<keyword evidence="2" id="KW-0255">Endonuclease</keyword>
<dbReference type="InterPro" id="IPR011335">
    <property type="entry name" value="Restrct_endonuc-II-like"/>
</dbReference>
<reference evidence="2 3" key="1">
    <citation type="submission" date="2020-09" db="EMBL/GenBank/DDBJ databases">
        <title>Characterization of Paenibacillus peoriae strain ZF390 with broad-spectrum antimicrobial activity as a potential biocontrol agent.</title>
        <authorList>
            <person name="Li L."/>
            <person name="Zhao Y."/>
            <person name="Li B."/>
            <person name="Xie X."/>
        </authorList>
    </citation>
    <scope>NUCLEOTIDE SEQUENCE [LARGE SCALE GENOMIC DNA]</scope>
    <source>
        <strain evidence="2 3">ZF390</strain>
    </source>
</reference>
<name>A0A7H0YGH3_9BACL</name>
<dbReference type="InterPro" id="IPR007560">
    <property type="entry name" value="Restrct_endonuc_IV_Mrr"/>
</dbReference>